<feature type="signal peptide" evidence="1">
    <location>
        <begin position="1"/>
        <end position="23"/>
    </location>
</feature>
<evidence type="ECO:0000313" key="3">
    <source>
        <dbReference type="EMBL" id="PTQ90976.1"/>
    </source>
</evidence>
<name>A0A2T5J328_9GAMM</name>
<gene>
    <name evidence="3" type="ORF">C8N29_10146</name>
</gene>
<dbReference type="Proteomes" id="UP000244223">
    <property type="component" value="Unassembled WGS sequence"/>
</dbReference>
<protein>
    <submittedName>
        <fullName evidence="3">Triacylglycerol lipase</fullName>
    </submittedName>
</protein>
<dbReference type="Gene3D" id="3.40.50.1820">
    <property type="entry name" value="alpha/beta hydrolase"/>
    <property type="match status" value="1"/>
</dbReference>
<dbReference type="OrthoDB" id="9765872at2"/>
<proteinExistence type="predicted"/>
<reference evidence="3 4" key="1">
    <citation type="submission" date="2018-04" db="EMBL/GenBank/DDBJ databases">
        <title>Genomic Encyclopedia of Archaeal and Bacterial Type Strains, Phase II (KMG-II): from individual species to whole genera.</title>
        <authorList>
            <person name="Goeker M."/>
        </authorList>
    </citation>
    <scope>NUCLEOTIDE SEQUENCE [LARGE SCALE GENOMIC DNA]</scope>
    <source>
        <strain evidence="3 4">DSM 5822</strain>
    </source>
</reference>
<organism evidence="3 4">
    <name type="scientific">Agitococcus lubricus</name>
    <dbReference type="NCBI Taxonomy" id="1077255"/>
    <lineage>
        <taxon>Bacteria</taxon>
        <taxon>Pseudomonadati</taxon>
        <taxon>Pseudomonadota</taxon>
        <taxon>Gammaproteobacteria</taxon>
        <taxon>Moraxellales</taxon>
        <taxon>Moraxellaceae</taxon>
        <taxon>Agitococcus</taxon>
    </lineage>
</organism>
<evidence type="ECO:0000259" key="2">
    <source>
        <dbReference type="Pfam" id="PF00561"/>
    </source>
</evidence>
<sequence length="312" mass="32747">MNKNVLLSSVIALSSLVSLSAEAALFTNTYAKTKYPIVLVHGLFGFSKIGNAVDYFYQVPADLKNNGAVVFTPQVAAVNSNEARGEQLLTKVQDILAISGAAKINLIGHSQGGPTARYVAGVIPTRVASVSTIAGVHKGTPVADVLLGLADMSKFTEKLVFSITEGIGGLVDGVSSEGGYSQDARASLTSLSTKGSLAFNAKFPAGVPSTACGEGTDKNGQKFYSWMGTSQATNPLDPLEPFLILASAAFLGEDNDTLVGRCSSHFGKVIKDNYAWNHLDEVNQVFGLRGVLSADPVDVLRQHANRLKLAGL</sequence>
<dbReference type="SUPFAM" id="SSF53474">
    <property type="entry name" value="alpha/beta-Hydrolases"/>
    <property type="match status" value="1"/>
</dbReference>
<dbReference type="RefSeq" id="WP_107864008.1">
    <property type="nucleotide sequence ID" value="NZ_QAON01000001.1"/>
</dbReference>
<feature type="chain" id="PRO_5015711187" evidence="1">
    <location>
        <begin position="24"/>
        <end position="312"/>
    </location>
</feature>
<dbReference type="InterPro" id="IPR029058">
    <property type="entry name" value="AB_hydrolase_fold"/>
</dbReference>
<accession>A0A2T5J328</accession>
<keyword evidence="4" id="KW-1185">Reference proteome</keyword>
<dbReference type="EMBL" id="QAON01000001">
    <property type="protein sequence ID" value="PTQ90976.1"/>
    <property type="molecule type" value="Genomic_DNA"/>
</dbReference>
<comment type="caution">
    <text evidence="3">The sequence shown here is derived from an EMBL/GenBank/DDBJ whole genome shotgun (WGS) entry which is preliminary data.</text>
</comment>
<dbReference type="AlphaFoldDB" id="A0A2T5J328"/>
<dbReference type="InterPro" id="IPR000073">
    <property type="entry name" value="AB_hydrolase_1"/>
</dbReference>
<keyword evidence="1" id="KW-0732">Signal</keyword>
<dbReference type="Pfam" id="PF00561">
    <property type="entry name" value="Abhydrolase_1"/>
    <property type="match status" value="1"/>
</dbReference>
<feature type="domain" description="AB hydrolase-1" evidence="2">
    <location>
        <begin position="35"/>
        <end position="244"/>
    </location>
</feature>
<evidence type="ECO:0000313" key="4">
    <source>
        <dbReference type="Proteomes" id="UP000244223"/>
    </source>
</evidence>
<evidence type="ECO:0000256" key="1">
    <source>
        <dbReference type="SAM" id="SignalP"/>
    </source>
</evidence>